<dbReference type="Gene3D" id="2.60.40.10">
    <property type="entry name" value="Immunoglobulins"/>
    <property type="match status" value="1"/>
</dbReference>
<dbReference type="InterPro" id="IPR003961">
    <property type="entry name" value="FN3_dom"/>
</dbReference>
<feature type="compositionally biased region" description="Low complexity" evidence="7">
    <location>
        <begin position="378"/>
        <end position="390"/>
    </location>
</feature>
<dbReference type="PANTHER" id="PTHR16140">
    <property type="entry name" value="NON-STRUCTURAL MAINTENANCE OF CHROMOSOMES ELEMENT 4"/>
    <property type="match status" value="1"/>
</dbReference>
<comment type="caution">
    <text evidence="9">The sequence shown here is derived from an EMBL/GenBank/DDBJ whole genome shotgun (WGS) entry which is preliminary data.</text>
</comment>
<dbReference type="Pfam" id="PF16794">
    <property type="entry name" value="fn3_4"/>
    <property type="match status" value="1"/>
</dbReference>
<accession>A0A818D2Q7</accession>
<evidence type="ECO:0000256" key="5">
    <source>
        <dbReference type="ARBA" id="ARBA00023204"/>
    </source>
</evidence>
<protein>
    <recommendedName>
        <fullName evidence="8">Fibronectin type-III domain-containing protein</fullName>
    </recommendedName>
</protein>
<dbReference type="InterPro" id="IPR036116">
    <property type="entry name" value="FN3_sf"/>
</dbReference>
<feature type="compositionally biased region" description="Polar residues" evidence="7">
    <location>
        <begin position="395"/>
        <end position="404"/>
    </location>
</feature>
<dbReference type="PROSITE" id="PS50853">
    <property type="entry name" value="FN3"/>
    <property type="match status" value="1"/>
</dbReference>
<evidence type="ECO:0000259" key="8">
    <source>
        <dbReference type="PROSITE" id="PS50853"/>
    </source>
</evidence>
<dbReference type="InterPro" id="IPR014854">
    <property type="entry name" value="Nse4_C"/>
</dbReference>
<dbReference type="GO" id="GO:0030915">
    <property type="term" value="C:Smc5-Smc6 complex"/>
    <property type="evidence" value="ECO:0007669"/>
    <property type="project" value="InterPro"/>
</dbReference>
<keyword evidence="6" id="KW-0539">Nucleus</keyword>
<dbReference type="SUPFAM" id="SSF49265">
    <property type="entry name" value="Fibronectin type III"/>
    <property type="match status" value="1"/>
</dbReference>
<gene>
    <name evidence="9" type="ORF">GRG538_LOCUS13224</name>
</gene>
<evidence type="ECO:0000256" key="4">
    <source>
        <dbReference type="ARBA" id="ARBA00023172"/>
    </source>
</evidence>
<feature type="compositionally biased region" description="Polar residues" evidence="7">
    <location>
        <begin position="531"/>
        <end position="543"/>
    </location>
</feature>
<dbReference type="AlphaFoldDB" id="A0A818D2Q7"/>
<dbReference type="GO" id="GO:0005634">
    <property type="term" value="C:nucleus"/>
    <property type="evidence" value="ECO:0007669"/>
    <property type="project" value="UniProtKB-SubCell"/>
</dbReference>
<proteinExistence type="inferred from homology"/>
<dbReference type="PANTHER" id="PTHR16140:SF0">
    <property type="entry name" value="NON-STRUCTURAL MAINTENANCE OF CHROMOSOMES ELEMENT 4"/>
    <property type="match status" value="1"/>
</dbReference>
<dbReference type="InterPro" id="IPR013783">
    <property type="entry name" value="Ig-like_fold"/>
</dbReference>
<organism evidence="9 10">
    <name type="scientific">Rotaria socialis</name>
    <dbReference type="NCBI Taxonomy" id="392032"/>
    <lineage>
        <taxon>Eukaryota</taxon>
        <taxon>Metazoa</taxon>
        <taxon>Spiralia</taxon>
        <taxon>Gnathifera</taxon>
        <taxon>Rotifera</taxon>
        <taxon>Eurotatoria</taxon>
        <taxon>Bdelloidea</taxon>
        <taxon>Philodinida</taxon>
        <taxon>Philodinidae</taxon>
        <taxon>Rotaria</taxon>
    </lineage>
</organism>
<dbReference type="GO" id="GO:0006281">
    <property type="term" value="P:DNA repair"/>
    <property type="evidence" value="ECO:0007669"/>
    <property type="project" value="UniProtKB-KW"/>
</dbReference>
<reference evidence="9" key="1">
    <citation type="submission" date="2021-02" db="EMBL/GenBank/DDBJ databases">
        <authorList>
            <person name="Nowell W R."/>
        </authorList>
    </citation>
    <scope>NUCLEOTIDE SEQUENCE</scope>
</reference>
<evidence type="ECO:0000256" key="3">
    <source>
        <dbReference type="ARBA" id="ARBA00022763"/>
    </source>
</evidence>
<comment type="similarity">
    <text evidence="2">Belongs to the NSE4 family.</text>
</comment>
<feature type="region of interest" description="Disordered" evidence="7">
    <location>
        <begin position="372"/>
        <end position="404"/>
    </location>
</feature>
<feature type="domain" description="Fibronectin type-III" evidence="8">
    <location>
        <begin position="863"/>
        <end position="964"/>
    </location>
</feature>
<dbReference type="CDD" id="cd00063">
    <property type="entry name" value="FN3"/>
    <property type="match status" value="1"/>
</dbReference>
<dbReference type="EMBL" id="CAJNYT010001941">
    <property type="protein sequence ID" value="CAF3437942.1"/>
    <property type="molecule type" value="Genomic_DNA"/>
</dbReference>
<feature type="region of interest" description="Disordered" evidence="7">
    <location>
        <begin position="522"/>
        <end position="543"/>
    </location>
</feature>
<keyword evidence="3" id="KW-0227">DNA damage</keyword>
<evidence type="ECO:0000256" key="6">
    <source>
        <dbReference type="ARBA" id="ARBA00023242"/>
    </source>
</evidence>
<dbReference type="Proteomes" id="UP000663872">
    <property type="component" value="Unassembled WGS sequence"/>
</dbReference>
<dbReference type="GO" id="GO:0006310">
    <property type="term" value="P:DNA recombination"/>
    <property type="evidence" value="ECO:0007669"/>
    <property type="project" value="UniProtKB-KW"/>
</dbReference>
<evidence type="ECO:0000256" key="7">
    <source>
        <dbReference type="SAM" id="MobiDB-lite"/>
    </source>
</evidence>
<sequence>MADIATLPNQNKGVHKLVNQTNTVERLETRVNYRSLISNLHIHRPELIQPEDEDLFNQLDECNEIYKNVRTPREGVLDLIALKTISSFARIQTIAIDKRSTVADAFKLIRKCAKIIKNNFKEYDNAFAEFYTEFSQCHKTTGMTNFMSGRLPTFWFEKRTLEKSFMKQRARHTRESVDLSQRTQIQEIKQMIPSGEQTSQEIIRMNRCLEEAYQNNDNQPVSFFMFTIHPKLFCRSVENIFHVSFLIKEGKAELFLDENQLPVLQIPFFLQEGKAELFLDENQLPVLRPSNKSDTQNDSTINNDQKSSSHQVISLTQLILSLDIEQWETLVDVQTCQLVFYQIYTDIRHEKVPYQKLQSHLTYQCVIIQTHHHHPHQRQQQQHTTTSTTHYSAYHSDNNSKQSPLLDTTEHTIKLEEEIPQPLESFIILPDNEIEQMIIGDNNNEQTNEEIVHNIIEQIKNQIVQSSSATIVSSSNQITQNFSIDTQDIHKIIGSIMNRMNENDHEESLSSTVDNKIEENVNTNLEDETTPMESDQPATNLSRSRIDDDIVELEETPSNDNSHTCTCRCHKPNSPHNNEYIQFEQALKQARLEQQQERSLNNNRLIQTLKRQHEELLNIYQQNKSLKQFNLTKIDREQQTTKLSQNDSQVQTDLTPINNNKLLAPKQQKSLIIPIIGSHTSNNNNNNGPLLATRNNSVYNSISSLPQVASRLSSNAIATTTLTSKTSTVTIKSATVTNGQAITSNPLAPPPPLLLPPPPLLLSTTIPHDVVDLTEEDEDDTMHRLPAQRITATRQSTSFIQPSIPTTTTLTPAATATATRIRSTTATATSTTINRTIRPNTSLPNGQVVPLRPLPEHNPCDHTIARPQLNIAQENTTVRLTWNLQSTPMESIQNYEIYAYKQNAALTASDWKKIGTVKSMRLPMAVTLKEFQSNSHYAFAVRAVSINNNIGPFCEPKTIFTGNTPVQPLHTSQLLNVST</sequence>
<name>A0A818D2Q7_9BILA</name>
<dbReference type="Pfam" id="PF08743">
    <property type="entry name" value="Nse4_C"/>
    <property type="match status" value="1"/>
</dbReference>
<dbReference type="InterPro" id="IPR056565">
    <property type="entry name" value="Fn3_ATF7IP"/>
</dbReference>
<evidence type="ECO:0000313" key="10">
    <source>
        <dbReference type="Proteomes" id="UP000663872"/>
    </source>
</evidence>
<comment type="subcellular location">
    <subcellularLocation>
        <location evidence="1">Nucleus</location>
    </subcellularLocation>
</comment>
<evidence type="ECO:0000256" key="2">
    <source>
        <dbReference type="ARBA" id="ARBA00008997"/>
    </source>
</evidence>
<evidence type="ECO:0000313" key="9">
    <source>
        <dbReference type="EMBL" id="CAF3437942.1"/>
    </source>
</evidence>
<dbReference type="InterPro" id="IPR027786">
    <property type="entry name" value="Nse4/EID"/>
</dbReference>
<keyword evidence="5" id="KW-0234">DNA repair</keyword>
<evidence type="ECO:0000256" key="1">
    <source>
        <dbReference type="ARBA" id="ARBA00004123"/>
    </source>
</evidence>
<keyword evidence="4" id="KW-0233">DNA recombination</keyword>